<dbReference type="EMBL" id="JADNYJ010000029">
    <property type="protein sequence ID" value="KAF8903717.1"/>
    <property type="molecule type" value="Genomic_DNA"/>
</dbReference>
<evidence type="ECO:0008006" key="3">
    <source>
        <dbReference type="Google" id="ProtNLM"/>
    </source>
</evidence>
<comment type="caution">
    <text evidence="1">The sequence shown here is derived from an EMBL/GenBank/DDBJ whole genome shotgun (WGS) entry which is preliminary data.</text>
</comment>
<evidence type="ECO:0000313" key="2">
    <source>
        <dbReference type="Proteomes" id="UP000724874"/>
    </source>
</evidence>
<name>A0A9P5NP65_GYMJU</name>
<sequence>MSNLTLSPSLEAYQDPIIQLKISEIKESPTSLQDLVEQAEKYVAKFALVEEHVLSYKEAEVDLDRLFNSILFHADEAGGEKSLLLREAYGCPLTGSQDLEHPSPHNLNAVIQLQGTHIIRRAIADFDEDHNTSTLTFLSVQVRCCHILVNFACLPVDELADLKAFIDYPSNGTLLQSNALWGFETLRWCLQKTAQDDIYEVKKLLHGNGISMRQDGVLIVFRDRSGEIVNQGSRKRSYSISMPRSLELCL</sequence>
<keyword evidence="2" id="KW-1185">Reference proteome</keyword>
<evidence type="ECO:0000313" key="1">
    <source>
        <dbReference type="EMBL" id="KAF8903717.1"/>
    </source>
</evidence>
<accession>A0A9P5NP65</accession>
<proteinExistence type="predicted"/>
<dbReference type="OrthoDB" id="3163863at2759"/>
<dbReference type="AlphaFoldDB" id="A0A9P5NP65"/>
<organism evidence="1 2">
    <name type="scientific">Gymnopilus junonius</name>
    <name type="common">Spectacular rustgill mushroom</name>
    <name type="synonym">Gymnopilus spectabilis subsp. junonius</name>
    <dbReference type="NCBI Taxonomy" id="109634"/>
    <lineage>
        <taxon>Eukaryota</taxon>
        <taxon>Fungi</taxon>
        <taxon>Dikarya</taxon>
        <taxon>Basidiomycota</taxon>
        <taxon>Agaricomycotina</taxon>
        <taxon>Agaricomycetes</taxon>
        <taxon>Agaricomycetidae</taxon>
        <taxon>Agaricales</taxon>
        <taxon>Agaricineae</taxon>
        <taxon>Hymenogastraceae</taxon>
        <taxon>Gymnopilus</taxon>
    </lineage>
</organism>
<dbReference type="Proteomes" id="UP000724874">
    <property type="component" value="Unassembled WGS sequence"/>
</dbReference>
<reference evidence="1" key="1">
    <citation type="submission" date="2020-11" db="EMBL/GenBank/DDBJ databases">
        <authorList>
            <consortium name="DOE Joint Genome Institute"/>
            <person name="Ahrendt S."/>
            <person name="Riley R."/>
            <person name="Andreopoulos W."/>
            <person name="LaButti K."/>
            <person name="Pangilinan J."/>
            <person name="Ruiz-duenas F.J."/>
            <person name="Barrasa J.M."/>
            <person name="Sanchez-Garcia M."/>
            <person name="Camarero S."/>
            <person name="Miyauchi S."/>
            <person name="Serrano A."/>
            <person name="Linde D."/>
            <person name="Babiker R."/>
            <person name="Drula E."/>
            <person name="Ayuso-Fernandez I."/>
            <person name="Pacheco R."/>
            <person name="Padilla G."/>
            <person name="Ferreira P."/>
            <person name="Barriuso J."/>
            <person name="Kellner H."/>
            <person name="Castanera R."/>
            <person name="Alfaro M."/>
            <person name="Ramirez L."/>
            <person name="Pisabarro A.G."/>
            <person name="Kuo A."/>
            <person name="Tritt A."/>
            <person name="Lipzen A."/>
            <person name="He G."/>
            <person name="Yan M."/>
            <person name="Ng V."/>
            <person name="Cullen D."/>
            <person name="Martin F."/>
            <person name="Rosso M.-N."/>
            <person name="Henrissat B."/>
            <person name="Hibbett D."/>
            <person name="Martinez A.T."/>
            <person name="Grigoriev I.V."/>
        </authorList>
    </citation>
    <scope>NUCLEOTIDE SEQUENCE</scope>
    <source>
        <strain evidence="1">AH 44721</strain>
    </source>
</reference>
<gene>
    <name evidence="1" type="ORF">CPB84DRAFT_1845692</name>
</gene>
<protein>
    <recommendedName>
        <fullName evidence="3">HNH nuclease domain-containing protein</fullName>
    </recommendedName>
</protein>